<evidence type="ECO:0000259" key="7">
    <source>
        <dbReference type="Pfam" id="PF00814"/>
    </source>
</evidence>
<organism evidence="8 9">
    <name type="scientific">Candidatus Blackburnbacteria bacterium RIFCSPHIGHO2_02_FULL_44_20</name>
    <dbReference type="NCBI Taxonomy" id="1797516"/>
    <lineage>
        <taxon>Bacteria</taxon>
        <taxon>Candidatus Blackburniibacteriota</taxon>
    </lineage>
</organism>
<reference evidence="8 9" key="1">
    <citation type="journal article" date="2016" name="Nat. Commun.">
        <title>Thousands of microbial genomes shed light on interconnected biogeochemical processes in an aquifer system.</title>
        <authorList>
            <person name="Anantharaman K."/>
            <person name="Brown C.T."/>
            <person name="Hug L.A."/>
            <person name="Sharon I."/>
            <person name="Castelle C.J."/>
            <person name="Probst A.J."/>
            <person name="Thomas B.C."/>
            <person name="Singh A."/>
            <person name="Wilkins M.J."/>
            <person name="Karaoz U."/>
            <person name="Brodie E.L."/>
            <person name="Williams K.H."/>
            <person name="Hubbard S.S."/>
            <person name="Banfield J.F."/>
        </authorList>
    </citation>
    <scope>NUCLEOTIDE SEQUENCE [LARGE SCALE GENOMIC DNA]</scope>
</reference>
<dbReference type="InterPro" id="IPR043129">
    <property type="entry name" value="ATPase_NBD"/>
</dbReference>
<feature type="binding site" evidence="6">
    <location>
        <position position="185"/>
    </location>
    <ligand>
        <name>substrate</name>
    </ligand>
</feature>
<evidence type="ECO:0000256" key="3">
    <source>
        <dbReference type="ARBA" id="ARBA00022723"/>
    </source>
</evidence>
<keyword evidence="2 6" id="KW-0819">tRNA processing</keyword>
<dbReference type="GO" id="GO:0005506">
    <property type="term" value="F:iron ion binding"/>
    <property type="evidence" value="ECO:0007669"/>
    <property type="project" value="UniProtKB-UniRule"/>
</dbReference>
<evidence type="ECO:0000256" key="6">
    <source>
        <dbReference type="HAMAP-Rule" id="MF_01445"/>
    </source>
</evidence>
<dbReference type="CDD" id="cd24133">
    <property type="entry name" value="ASKHA_NBD_TsaD_bac"/>
    <property type="match status" value="1"/>
</dbReference>
<evidence type="ECO:0000256" key="5">
    <source>
        <dbReference type="ARBA" id="ARBA00048117"/>
    </source>
</evidence>
<dbReference type="SUPFAM" id="SSF53067">
    <property type="entry name" value="Actin-like ATPase domain"/>
    <property type="match status" value="1"/>
</dbReference>
<accession>A0A1G1V561</accession>
<dbReference type="PROSITE" id="PS01016">
    <property type="entry name" value="GLYCOPROTEASE"/>
    <property type="match status" value="1"/>
</dbReference>
<dbReference type="HAMAP" id="MF_01445">
    <property type="entry name" value="TsaD"/>
    <property type="match status" value="1"/>
</dbReference>
<dbReference type="FunFam" id="3.30.420.40:FF:000012">
    <property type="entry name" value="tRNA N6-adenosine threonylcarbamoyltransferase"/>
    <property type="match status" value="1"/>
</dbReference>
<keyword evidence="6" id="KW-0408">Iron</keyword>
<feature type="binding site" evidence="6">
    <location>
        <position position="111"/>
    </location>
    <ligand>
        <name>Fe cation</name>
        <dbReference type="ChEBI" id="CHEBI:24875"/>
    </ligand>
</feature>
<dbReference type="InterPro" id="IPR022450">
    <property type="entry name" value="TsaD"/>
</dbReference>
<evidence type="ECO:0000313" key="9">
    <source>
        <dbReference type="Proteomes" id="UP000178319"/>
    </source>
</evidence>
<dbReference type="InterPro" id="IPR017860">
    <property type="entry name" value="Peptidase_M22_CS"/>
</dbReference>
<evidence type="ECO:0000256" key="2">
    <source>
        <dbReference type="ARBA" id="ARBA00022694"/>
    </source>
</evidence>
<feature type="domain" description="Gcp-like" evidence="7">
    <location>
        <begin position="23"/>
        <end position="321"/>
    </location>
</feature>
<evidence type="ECO:0000313" key="8">
    <source>
        <dbReference type="EMBL" id="OGY10518.1"/>
    </source>
</evidence>
<dbReference type="Gene3D" id="3.30.420.40">
    <property type="match status" value="2"/>
</dbReference>
<dbReference type="Proteomes" id="UP000178319">
    <property type="component" value="Unassembled WGS sequence"/>
</dbReference>
<dbReference type="NCBIfam" id="TIGR03723">
    <property type="entry name" value="T6A_TsaD_YgjD"/>
    <property type="match status" value="1"/>
</dbReference>
<comment type="catalytic activity">
    <reaction evidence="5 6">
        <text>L-threonylcarbamoyladenylate + adenosine(37) in tRNA = N(6)-L-threonylcarbamoyladenosine(37) in tRNA + AMP + H(+)</text>
        <dbReference type="Rhea" id="RHEA:37059"/>
        <dbReference type="Rhea" id="RHEA-COMP:10162"/>
        <dbReference type="Rhea" id="RHEA-COMP:10163"/>
        <dbReference type="ChEBI" id="CHEBI:15378"/>
        <dbReference type="ChEBI" id="CHEBI:73682"/>
        <dbReference type="ChEBI" id="CHEBI:74411"/>
        <dbReference type="ChEBI" id="CHEBI:74418"/>
        <dbReference type="ChEBI" id="CHEBI:456215"/>
        <dbReference type="EC" id="2.3.1.234"/>
    </reaction>
</comment>
<keyword evidence="4 6" id="KW-0012">Acyltransferase</keyword>
<dbReference type="InterPro" id="IPR017861">
    <property type="entry name" value="KAE1/TsaD"/>
</dbReference>
<comment type="function">
    <text evidence="6">Required for the formation of a threonylcarbamoyl group on adenosine at position 37 (t(6)A37) in tRNAs that read codons beginning with adenine. Is involved in the transfer of the threonylcarbamoyl moiety of threonylcarbamoyl-AMP (TC-AMP) to the N6 group of A37, together with TsaE and TsaB. TsaD likely plays a direct catalytic role in this reaction.</text>
</comment>
<dbReference type="PRINTS" id="PR00789">
    <property type="entry name" value="OSIALOPTASE"/>
</dbReference>
<keyword evidence="1 6" id="KW-0808">Transferase</keyword>
<comment type="caution">
    <text evidence="6">Lacks conserved residue(s) required for the propagation of feature annotation.</text>
</comment>
<feature type="binding site" evidence="6">
    <location>
        <position position="285"/>
    </location>
    <ligand>
        <name>substrate</name>
    </ligand>
</feature>
<dbReference type="GO" id="GO:0002949">
    <property type="term" value="P:tRNA threonylcarbamoyladenosine modification"/>
    <property type="evidence" value="ECO:0007669"/>
    <property type="project" value="UniProtKB-UniRule"/>
</dbReference>
<comment type="caution">
    <text evidence="8">The sequence shown here is derived from an EMBL/GenBank/DDBJ whole genome shotgun (WGS) entry which is preliminary data.</text>
</comment>
<feature type="binding site" evidence="6">
    <location>
        <begin position="139"/>
        <end position="143"/>
    </location>
    <ligand>
        <name>substrate</name>
    </ligand>
</feature>
<keyword evidence="3 6" id="KW-0479">Metal-binding</keyword>
<dbReference type="Pfam" id="PF00814">
    <property type="entry name" value="TsaD"/>
    <property type="match status" value="1"/>
</dbReference>
<dbReference type="GO" id="GO:0061711">
    <property type="term" value="F:tRNA N(6)-L-threonylcarbamoyladenine synthase activity"/>
    <property type="evidence" value="ECO:0007669"/>
    <property type="project" value="UniProtKB-EC"/>
</dbReference>
<comment type="cofactor">
    <cofactor evidence="6">
        <name>Fe(2+)</name>
        <dbReference type="ChEBI" id="CHEBI:29033"/>
    </cofactor>
    <text evidence="6">Binds 1 Fe(2+) ion per subunit.</text>
</comment>
<evidence type="ECO:0000256" key="4">
    <source>
        <dbReference type="ARBA" id="ARBA00023315"/>
    </source>
</evidence>
<feature type="binding site" evidence="6">
    <location>
        <position position="315"/>
    </location>
    <ligand>
        <name>Fe cation</name>
        <dbReference type="ChEBI" id="CHEBI:24875"/>
    </ligand>
</feature>
<dbReference type="STRING" id="1797516.A3D26_00260"/>
<dbReference type="PANTHER" id="PTHR11735:SF6">
    <property type="entry name" value="TRNA N6-ADENOSINE THREONYLCARBAMOYLTRANSFERASE, MITOCHONDRIAL"/>
    <property type="match status" value="1"/>
</dbReference>
<dbReference type="GO" id="GO:0005737">
    <property type="term" value="C:cytoplasm"/>
    <property type="evidence" value="ECO:0007669"/>
    <property type="project" value="UniProtKB-SubCell"/>
</dbReference>
<comment type="subcellular location">
    <subcellularLocation>
        <location evidence="6">Cytoplasm</location>
    </subcellularLocation>
</comment>
<dbReference type="NCBIfam" id="TIGR00329">
    <property type="entry name" value="gcp_kae1"/>
    <property type="match status" value="1"/>
</dbReference>
<evidence type="ECO:0000256" key="1">
    <source>
        <dbReference type="ARBA" id="ARBA00022679"/>
    </source>
</evidence>
<gene>
    <name evidence="6" type="primary">tsaD</name>
    <name evidence="8" type="ORF">A3D26_00260</name>
</gene>
<dbReference type="InterPro" id="IPR000905">
    <property type="entry name" value="Gcp-like_dom"/>
</dbReference>
<feature type="binding site" evidence="6">
    <location>
        <position position="172"/>
    </location>
    <ligand>
        <name>substrate</name>
    </ligand>
</feature>
<sequence>MIILGIETSCDETSAAIIKNGKKILSNVTATSADMHAKTGGIIPEQAAREQIKSIIPVIETAIHDSQLTINEIDAIAVTYGPGLIGSLLVGVETAKTLSFVWNKPLVPVNHLVGHIYANWLETPDRAVQEPTLPAIALVVSGGHTDLVLLKNHGKLVWLGGTRDDAAGEAFDKTARLLKLPRPDGPSLASAAAMFNPSEKKLNIKLPRPMLDQNNYDFSFSGLKAAVLREYELLENKNEINDNSVNELAYEVQEAITDCLVEKTMRALKEHRMTTLLVAGGVAANSRLREKFNLQIANCKLQINLHIPPPKLCTDNPTFIAAAAEFNHKPVPWQEIAANPSLTIDSTV</sequence>
<name>A0A1G1V561_9BACT</name>
<keyword evidence="6" id="KW-0963">Cytoplasm</keyword>
<dbReference type="AlphaFoldDB" id="A0A1G1V561"/>
<protein>
    <recommendedName>
        <fullName evidence="6">tRNA N6-adenosine threonylcarbamoyltransferase</fullName>
        <ecNumber evidence="6">2.3.1.234</ecNumber>
    </recommendedName>
    <alternativeName>
        <fullName evidence="6">N6-L-threonylcarbamoyladenine synthase</fullName>
        <shortName evidence="6">t(6)A synthase</shortName>
    </alternativeName>
    <alternativeName>
        <fullName evidence="6">t(6)A37 threonylcarbamoyladenosine biosynthesis protein TsaD</fullName>
    </alternativeName>
    <alternativeName>
        <fullName evidence="6">tRNA threonylcarbamoyladenosine biosynthesis protein TsaD</fullName>
    </alternativeName>
</protein>
<proteinExistence type="inferred from homology"/>
<dbReference type="PANTHER" id="PTHR11735">
    <property type="entry name" value="TRNA N6-ADENOSINE THREONYLCARBAMOYLTRANSFERASE"/>
    <property type="match status" value="1"/>
</dbReference>
<comment type="similarity">
    <text evidence="6">Belongs to the KAE1 / TsaD family.</text>
</comment>
<dbReference type="EMBL" id="MHBZ01000033">
    <property type="protein sequence ID" value="OGY10518.1"/>
    <property type="molecule type" value="Genomic_DNA"/>
</dbReference>
<dbReference type="EC" id="2.3.1.234" evidence="6"/>
<feature type="binding site" evidence="6">
    <location>
        <position position="115"/>
    </location>
    <ligand>
        <name>Fe cation</name>
        <dbReference type="ChEBI" id="CHEBI:24875"/>
    </ligand>
</feature>